<comment type="caution">
    <text evidence="2">The sequence shown here is derived from an EMBL/GenBank/DDBJ whole genome shotgun (WGS) entry which is preliminary data.</text>
</comment>
<sequence length="68" mass="7615">MPKYHFEIVDGFRLEDPVGLDCSDDTQAKDVAKNIAHQIAVDIAGDRDRKVVVIDDNGDEVYKTKVKP</sequence>
<keyword evidence="3" id="KW-1185">Reference proteome</keyword>
<evidence type="ECO:0000313" key="3">
    <source>
        <dbReference type="Proteomes" id="UP000076574"/>
    </source>
</evidence>
<organism evidence="2 3">
    <name type="scientific">Tardiphaga robiniae</name>
    <dbReference type="NCBI Taxonomy" id="943830"/>
    <lineage>
        <taxon>Bacteria</taxon>
        <taxon>Pseudomonadati</taxon>
        <taxon>Pseudomonadota</taxon>
        <taxon>Alphaproteobacteria</taxon>
        <taxon>Hyphomicrobiales</taxon>
        <taxon>Nitrobacteraceae</taxon>
        <taxon>Tardiphaga</taxon>
    </lineage>
</organism>
<feature type="domain" description="DUF6894" evidence="1">
    <location>
        <begin position="4"/>
        <end position="64"/>
    </location>
</feature>
<accession>A0A161SMC4</accession>
<evidence type="ECO:0000259" key="1">
    <source>
        <dbReference type="Pfam" id="PF21834"/>
    </source>
</evidence>
<dbReference type="Pfam" id="PF21834">
    <property type="entry name" value="DUF6894"/>
    <property type="match status" value="1"/>
</dbReference>
<gene>
    <name evidence="2" type="ORF">A4A58_14180</name>
</gene>
<dbReference type="InterPro" id="IPR054189">
    <property type="entry name" value="DUF6894"/>
</dbReference>
<dbReference type="RefSeq" id="WP_068736683.1">
    <property type="nucleotide sequence ID" value="NZ_LVYV01000045.1"/>
</dbReference>
<protein>
    <recommendedName>
        <fullName evidence="1">DUF6894 domain-containing protein</fullName>
    </recommendedName>
</protein>
<dbReference type="OrthoDB" id="8138475at2"/>
<dbReference type="Proteomes" id="UP000076574">
    <property type="component" value="Unassembled WGS sequence"/>
</dbReference>
<evidence type="ECO:0000313" key="2">
    <source>
        <dbReference type="EMBL" id="KZD21502.1"/>
    </source>
</evidence>
<dbReference type="EMBL" id="LVYV01000045">
    <property type="protein sequence ID" value="KZD21502.1"/>
    <property type="molecule type" value="Genomic_DNA"/>
</dbReference>
<reference evidence="2 3" key="1">
    <citation type="submission" date="2016-03" db="EMBL/GenBank/DDBJ databases">
        <title>Microsymbionts genomes from the relict species Vavilovia formosa (Stev.) Fed.</title>
        <authorList>
            <person name="Kopat V."/>
            <person name="Chirak E."/>
            <person name="Kimeklis A."/>
            <person name="Andronov E."/>
        </authorList>
    </citation>
    <scope>NUCLEOTIDE SEQUENCE [LARGE SCALE GENOMIC DNA]</scope>
    <source>
        <strain evidence="2 3">Vaf07</strain>
    </source>
</reference>
<proteinExistence type="predicted"/>
<dbReference type="AlphaFoldDB" id="A0A161SMC4"/>
<name>A0A161SMC4_9BRAD</name>